<evidence type="ECO:0000256" key="5">
    <source>
        <dbReference type="ARBA" id="ARBA00023002"/>
    </source>
</evidence>
<dbReference type="Gene3D" id="3.30.43.10">
    <property type="entry name" value="Uridine Diphospho-n-acetylenolpyruvylglucosamine Reductase, domain 2"/>
    <property type="match status" value="1"/>
</dbReference>
<dbReference type="GO" id="GO:1903457">
    <property type="term" value="P:lactate catabolic process"/>
    <property type="evidence" value="ECO:0007669"/>
    <property type="project" value="TreeGrafter"/>
</dbReference>
<evidence type="ECO:0000256" key="3">
    <source>
        <dbReference type="ARBA" id="ARBA00022723"/>
    </source>
</evidence>
<keyword evidence="3" id="KW-0479">Metal-binding</keyword>
<dbReference type="InterPro" id="IPR004113">
    <property type="entry name" value="FAD-bd_oxidored_4_C"/>
</dbReference>
<evidence type="ECO:0000259" key="8">
    <source>
        <dbReference type="PROSITE" id="PS51387"/>
    </source>
</evidence>
<dbReference type="InterPro" id="IPR004017">
    <property type="entry name" value="Cys_rich_dom"/>
</dbReference>
<feature type="domain" description="FAD-binding PCMH-type" evidence="8">
    <location>
        <begin position="33"/>
        <end position="261"/>
    </location>
</feature>
<dbReference type="OrthoDB" id="9770306at2"/>
<dbReference type="AlphaFoldDB" id="A0A1M4YWX4"/>
<dbReference type="Proteomes" id="UP000184501">
    <property type="component" value="Unassembled WGS sequence"/>
</dbReference>
<dbReference type="SUPFAM" id="SSF46548">
    <property type="entry name" value="alpha-helical ferredoxin"/>
    <property type="match status" value="1"/>
</dbReference>
<evidence type="ECO:0000313" key="9">
    <source>
        <dbReference type="EMBL" id="SHF10208.1"/>
    </source>
</evidence>
<dbReference type="SUPFAM" id="SSF55103">
    <property type="entry name" value="FAD-linked oxidases, C-terminal domain"/>
    <property type="match status" value="1"/>
</dbReference>
<dbReference type="GO" id="GO:0008720">
    <property type="term" value="F:D-lactate dehydrogenase (NAD+) activity"/>
    <property type="evidence" value="ECO:0007669"/>
    <property type="project" value="TreeGrafter"/>
</dbReference>
<dbReference type="GO" id="GO:0046872">
    <property type="term" value="F:metal ion binding"/>
    <property type="evidence" value="ECO:0007669"/>
    <property type="project" value="UniProtKB-KW"/>
</dbReference>
<keyword evidence="7" id="KW-0411">Iron-sulfur</keyword>
<keyword evidence="5" id="KW-0560">Oxidoreductase</keyword>
<proteinExistence type="predicted"/>
<dbReference type="InterPro" id="IPR017900">
    <property type="entry name" value="4Fe4S_Fe_S_CS"/>
</dbReference>
<keyword evidence="2" id="KW-0285">Flavoprotein</keyword>
<dbReference type="InterPro" id="IPR016166">
    <property type="entry name" value="FAD-bd_PCMH"/>
</dbReference>
<protein>
    <submittedName>
        <fullName evidence="9">FAD/FMN-containing dehydrogenase</fullName>
    </submittedName>
</protein>
<dbReference type="PANTHER" id="PTHR11748">
    <property type="entry name" value="D-LACTATE DEHYDROGENASE"/>
    <property type="match status" value="1"/>
</dbReference>
<comment type="cofactor">
    <cofactor evidence="1">
        <name>FAD</name>
        <dbReference type="ChEBI" id="CHEBI:57692"/>
    </cofactor>
</comment>
<dbReference type="Pfam" id="PF02754">
    <property type="entry name" value="CCG"/>
    <property type="match status" value="1"/>
</dbReference>
<dbReference type="Gene3D" id="1.10.45.10">
    <property type="entry name" value="Vanillyl-alcohol Oxidase, Chain A, domain 4"/>
    <property type="match status" value="1"/>
</dbReference>
<keyword evidence="6" id="KW-0408">Iron</keyword>
<reference evidence="9 10" key="1">
    <citation type="submission" date="2016-11" db="EMBL/GenBank/DDBJ databases">
        <authorList>
            <person name="Jaros S."/>
            <person name="Januszkiewicz K."/>
            <person name="Wedrychowicz H."/>
        </authorList>
    </citation>
    <scope>NUCLEOTIDE SEQUENCE [LARGE SCALE GENOMIC DNA]</scope>
    <source>
        <strain evidence="9 10">DSM 44523</strain>
    </source>
</reference>
<evidence type="ECO:0000256" key="7">
    <source>
        <dbReference type="ARBA" id="ARBA00023014"/>
    </source>
</evidence>
<dbReference type="InterPro" id="IPR006094">
    <property type="entry name" value="Oxid_FAD_bind_N"/>
</dbReference>
<dbReference type="Gene3D" id="3.30.70.2740">
    <property type="match status" value="1"/>
</dbReference>
<gene>
    <name evidence="9" type="ORF">SAMN05444320_102516</name>
</gene>
<keyword evidence="4" id="KW-0274">FAD</keyword>
<dbReference type="Gene3D" id="3.30.465.10">
    <property type="match status" value="1"/>
</dbReference>
<organism evidence="9 10">
    <name type="scientific">Streptoalloteichus hindustanus</name>
    <dbReference type="NCBI Taxonomy" id="2017"/>
    <lineage>
        <taxon>Bacteria</taxon>
        <taxon>Bacillati</taxon>
        <taxon>Actinomycetota</taxon>
        <taxon>Actinomycetes</taxon>
        <taxon>Pseudonocardiales</taxon>
        <taxon>Pseudonocardiaceae</taxon>
        <taxon>Streptoalloteichus</taxon>
    </lineage>
</organism>
<evidence type="ECO:0000256" key="4">
    <source>
        <dbReference type="ARBA" id="ARBA00022827"/>
    </source>
</evidence>
<dbReference type="InterPro" id="IPR017896">
    <property type="entry name" value="4Fe4S_Fe-S-bd"/>
</dbReference>
<dbReference type="PANTHER" id="PTHR11748:SF119">
    <property type="entry name" value="D-2-HYDROXYGLUTARATE DEHYDROGENASE"/>
    <property type="match status" value="1"/>
</dbReference>
<evidence type="ECO:0000256" key="2">
    <source>
        <dbReference type="ARBA" id="ARBA00022630"/>
    </source>
</evidence>
<accession>A0A1M4YWX4</accession>
<dbReference type="Pfam" id="PF01565">
    <property type="entry name" value="FAD_binding_4"/>
    <property type="match status" value="1"/>
</dbReference>
<evidence type="ECO:0000313" key="10">
    <source>
        <dbReference type="Proteomes" id="UP000184501"/>
    </source>
</evidence>
<dbReference type="InterPro" id="IPR016167">
    <property type="entry name" value="FAD-bd_PCMH_sub1"/>
</dbReference>
<dbReference type="EMBL" id="FQVN01000002">
    <property type="protein sequence ID" value="SHF10208.1"/>
    <property type="molecule type" value="Genomic_DNA"/>
</dbReference>
<dbReference type="Pfam" id="PF02913">
    <property type="entry name" value="FAD-oxidase_C"/>
    <property type="match status" value="1"/>
</dbReference>
<dbReference type="InterPro" id="IPR016169">
    <property type="entry name" value="FAD-bd_PCMH_sub2"/>
</dbReference>
<evidence type="ECO:0000256" key="6">
    <source>
        <dbReference type="ARBA" id="ARBA00023004"/>
    </source>
</evidence>
<dbReference type="GO" id="GO:0071949">
    <property type="term" value="F:FAD binding"/>
    <property type="evidence" value="ECO:0007669"/>
    <property type="project" value="InterPro"/>
</dbReference>
<dbReference type="Pfam" id="PF13183">
    <property type="entry name" value="Fer4_8"/>
    <property type="match status" value="1"/>
</dbReference>
<evidence type="ECO:0000256" key="1">
    <source>
        <dbReference type="ARBA" id="ARBA00001974"/>
    </source>
</evidence>
<dbReference type="GO" id="GO:0004458">
    <property type="term" value="F:D-lactate dehydrogenase (cytochrome) activity"/>
    <property type="evidence" value="ECO:0007669"/>
    <property type="project" value="TreeGrafter"/>
</dbReference>
<dbReference type="InterPro" id="IPR016171">
    <property type="entry name" value="Vanillyl_alc_oxidase_C-sub2"/>
</dbReference>
<dbReference type="PROSITE" id="PS51387">
    <property type="entry name" value="FAD_PCMH"/>
    <property type="match status" value="1"/>
</dbReference>
<dbReference type="PROSITE" id="PS00198">
    <property type="entry name" value="4FE4S_FER_1"/>
    <property type="match status" value="1"/>
</dbReference>
<dbReference type="GO" id="GO:0051536">
    <property type="term" value="F:iron-sulfur cluster binding"/>
    <property type="evidence" value="ECO:0007669"/>
    <property type="project" value="UniProtKB-KW"/>
</dbReference>
<name>A0A1M4YWX4_STRHI</name>
<sequence length="959" mass="105156">MRSLQADLAERVRGEVRFDAGTRAAYSTDASNYRQVPVGVVIPSTVDDAERAVAVCREHGAPVLARGGGTSLAGQCCNTAVVLDFTKYCHRLVSVDPDRRTALVEPGIALDELNRLVAGHGLMVGPKPATHVSCTVGGMIGNNSCGSTAQAYGKMSDSVLRLEILTYDGLRTWVGPTVEEDYQRVLTEGGRKADLYRGLRALRDRHLAEIRTRYPDIPRRVSGYNLDSLLPENGFDVARALVGSESTLVTVLHAEITLFPVPRERVLVVLGYPTIFAAADAVPAVLPHRPVALEGLDRQLVELEHTQRIASDAIRQLPPGEGWLMVQFAGDDHDEVAERAHRLVDDVKRHSDKVTVAFLDDPRHEDQLWQAREASLGATAFPRGGTETHEGWEDAAVPPGRLGAYLRDFRELLREFGYQDASLYGHFGQGCVHTRIPFDLRTADGVAAYRRFVERAADLVVSYGGSLSGEHGDGQSRGELLTRMFGEQIVAAFGEMKALFDPDDRMNPGKVVRPNPLDGQLREGVDYRPAQLPVHFAYPRDGHRFSHAAARCVGVGRCRGLDGDDVMCPSFRATREEEHSTRGRARLLFEMVRGEVVSGWRSTEVRDALDLCLACKGCRSDCPVGVDMATYKAEFLSHHYARRLRPRAHYSMGWLPLWARIASLAPGAVNSLTHAPVLDRLAKWAAGISAERALPWFAEQSFSAWHRRHSPPRSDHRRAVVLWPDTFTNYFHPSVGRASVEVLEDAGFRLAIPRSTVCCGLPWISTGQLGVAKRVLRRTLAVLRPALRSGTPVVVVEPSCAAVFRSDLPELLYGDEDAARLSGQVRTLAQLLVERTPDWRVPVGRKALVQVHCHQHAVLGFDAERNLMNRCEVDATVLKSGCCGLAGNFGFERGHHAVSMACAEHALLPAVRDADRDTLVLADGFSCRTQVAQADTGHVPLHLAEILAAGVRLQNSAGA</sequence>
<dbReference type="InterPro" id="IPR036318">
    <property type="entry name" value="FAD-bd_PCMH-like_sf"/>
</dbReference>
<dbReference type="RefSeq" id="WP_073481005.1">
    <property type="nucleotide sequence ID" value="NZ_FQVN01000002.1"/>
</dbReference>
<dbReference type="InterPro" id="IPR016164">
    <property type="entry name" value="FAD-linked_Oxase-like_C"/>
</dbReference>
<keyword evidence="10" id="KW-1185">Reference proteome</keyword>
<dbReference type="SUPFAM" id="SSF56176">
    <property type="entry name" value="FAD-binding/transporter-associated domain-like"/>
    <property type="match status" value="1"/>
</dbReference>
<dbReference type="STRING" id="2017.SAMN05444320_102516"/>